<evidence type="ECO:0000256" key="3">
    <source>
        <dbReference type="ARBA" id="ARBA00022679"/>
    </source>
</evidence>
<dbReference type="GO" id="GO:0004798">
    <property type="term" value="F:dTMP kinase activity"/>
    <property type="evidence" value="ECO:0007669"/>
    <property type="project" value="UniProtKB-EC"/>
</dbReference>
<dbReference type="GO" id="GO:0006227">
    <property type="term" value="P:dUDP biosynthetic process"/>
    <property type="evidence" value="ECO:0007669"/>
    <property type="project" value="TreeGrafter"/>
</dbReference>
<evidence type="ECO:0000256" key="4">
    <source>
        <dbReference type="ARBA" id="ARBA00022727"/>
    </source>
</evidence>
<dbReference type="FunFam" id="3.40.50.300:FF:000225">
    <property type="entry name" value="Thymidylate kinase"/>
    <property type="match status" value="1"/>
</dbReference>
<dbReference type="GO" id="GO:0005524">
    <property type="term" value="F:ATP binding"/>
    <property type="evidence" value="ECO:0007669"/>
    <property type="project" value="UniProtKB-KW"/>
</dbReference>
<evidence type="ECO:0000256" key="5">
    <source>
        <dbReference type="ARBA" id="ARBA00022741"/>
    </source>
</evidence>
<dbReference type="EMBL" id="UOFS01000001">
    <property type="protein sequence ID" value="VAW90777.1"/>
    <property type="molecule type" value="Genomic_DNA"/>
</dbReference>
<evidence type="ECO:0000256" key="2">
    <source>
        <dbReference type="ARBA" id="ARBA00012980"/>
    </source>
</evidence>
<name>A0A3B0ZTW3_9ZZZZ</name>
<dbReference type="PANTHER" id="PTHR10344">
    <property type="entry name" value="THYMIDYLATE KINASE"/>
    <property type="match status" value="1"/>
</dbReference>
<dbReference type="GO" id="GO:0006233">
    <property type="term" value="P:dTDP biosynthetic process"/>
    <property type="evidence" value="ECO:0007669"/>
    <property type="project" value="InterPro"/>
</dbReference>
<sequence length="204" mass="23151">MRGKFITIEGGEGVGKTTNMEFITKYLVSKSINHIVTREPGGTDLGELLREIMLDPKQSNICSDSELLLMFAARAQHLQQKIIPALEKGCWVVCDRFTDATYAYQGGGRGIDFSRIAILEEWVQGHLRPDLTILFDMPVELGMARAVSRSDPDRFEQEKLDFFERVRTSYRNIALKNTSQYKIIDASKNLQDVQSQILIVLDSF</sequence>
<evidence type="ECO:0000313" key="10">
    <source>
        <dbReference type="EMBL" id="VAW90777.1"/>
    </source>
</evidence>
<proteinExistence type="inferred from homology"/>
<feature type="domain" description="Thymidylate kinase-like" evidence="9">
    <location>
        <begin position="8"/>
        <end position="197"/>
    </location>
</feature>
<evidence type="ECO:0000256" key="8">
    <source>
        <dbReference type="ARBA" id="ARBA00048743"/>
    </source>
</evidence>
<evidence type="ECO:0000256" key="1">
    <source>
        <dbReference type="ARBA" id="ARBA00009776"/>
    </source>
</evidence>
<organism evidence="10">
    <name type="scientific">hydrothermal vent metagenome</name>
    <dbReference type="NCBI Taxonomy" id="652676"/>
    <lineage>
        <taxon>unclassified sequences</taxon>
        <taxon>metagenomes</taxon>
        <taxon>ecological metagenomes</taxon>
    </lineage>
</organism>
<dbReference type="HAMAP" id="MF_00165">
    <property type="entry name" value="Thymidylate_kinase"/>
    <property type="match status" value="1"/>
</dbReference>
<reference evidence="10" key="1">
    <citation type="submission" date="2018-06" db="EMBL/GenBank/DDBJ databases">
        <authorList>
            <person name="Zhirakovskaya E."/>
        </authorList>
    </citation>
    <scope>NUCLEOTIDE SEQUENCE</scope>
</reference>
<dbReference type="AlphaFoldDB" id="A0A3B0ZTW3"/>
<dbReference type="SUPFAM" id="SSF52540">
    <property type="entry name" value="P-loop containing nucleoside triphosphate hydrolases"/>
    <property type="match status" value="1"/>
</dbReference>
<keyword evidence="7" id="KW-0067">ATP-binding</keyword>
<dbReference type="EC" id="2.7.4.9" evidence="2"/>
<dbReference type="NCBIfam" id="TIGR00041">
    <property type="entry name" value="DTMP_kinase"/>
    <property type="match status" value="1"/>
</dbReference>
<dbReference type="CDD" id="cd01672">
    <property type="entry name" value="TMPK"/>
    <property type="match status" value="1"/>
</dbReference>
<dbReference type="Pfam" id="PF02223">
    <property type="entry name" value="Thymidylate_kin"/>
    <property type="match status" value="1"/>
</dbReference>
<dbReference type="Gene3D" id="3.40.50.300">
    <property type="entry name" value="P-loop containing nucleotide triphosphate hydrolases"/>
    <property type="match status" value="1"/>
</dbReference>
<evidence type="ECO:0000259" key="9">
    <source>
        <dbReference type="Pfam" id="PF02223"/>
    </source>
</evidence>
<comment type="similarity">
    <text evidence="1">Belongs to the thymidylate kinase family.</text>
</comment>
<dbReference type="GO" id="GO:0005829">
    <property type="term" value="C:cytosol"/>
    <property type="evidence" value="ECO:0007669"/>
    <property type="project" value="TreeGrafter"/>
</dbReference>
<dbReference type="InterPro" id="IPR027417">
    <property type="entry name" value="P-loop_NTPase"/>
</dbReference>
<gene>
    <name evidence="10" type="ORF">MNBD_GAMMA22-1782</name>
</gene>
<comment type="catalytic activity">
    <reaction evidence="8">
        <text>dTMP + ATP = dTDP + ADP</text>
        <dbReference type="Rhea" id="RHEA:13517"/>
        <dbReference type="ChEBI" id="CHEBI:30616"/>
        <dbReference type="ChEBI" id="CHEBI:58369"/>
        <dbReference type="ChEBI" id="CHEBI:63528"/>
        <dbReference type="ChEBI" id="CHEBI:456216"/>
        <dbReference type="EC" id="2.7.4.9"/>
    </reaction>
</comment>
<dbReference type="InterPro" id="IPR039430">
    <property type="entry name" value="Thymidylate_kin-like_dom"/>
</dbReference>
<keyword evidence="6 10" id="KW-0418">Kinase</keyword>
<accession>A0A3B0ZTW3</accession>
<protein>
    <recommendedName>
        <fullName evidence="2">dTMP kinase</fullName>
        <ecNumber evidence="2">2.7.4.9</ecNumber>
    </recommendedName>
</protein>
<evidence type="ECO:0000256" key="6">
    <source>
        <dbReference type="ARBA" id="ARBA00022777"/>
    </source>
</evidence>
<dbReference type="GO" id="GO:0006235">
    <property type="term" value="P:dTTP biosynthetic process"/>
    <property type="evidence" value="ECO:0007669"/>
    <property type="project" value="TreeGrafter"/>
</dbReference>
<keyword evidence="3 10" id="KW-0808">Transferase</keyword>
<dbReference type="PANTHER" id="PTHR10344:SF4">
    <property type="entry name" value="UMP-CMP KINASE 2, MITOCHONDRIAL"/>
    <property type="match status" value="1"/>
</dbReference>
<keyword evidence="5" id="KW-0547">Nucleotide-binding</keyword>
<evidence type="ECO:0000256" key="7">
    <source>
        <dbReference type="ARBA" id="ARBA00022840"/>
    </source>
</evidence>
<keyword evidence="4" id="KW-0545">Nucleotide biosynthesis</keyword>
<dbReference type="InterPro" id="IPR018094">
    <property type="entry name" value="Thymidylate_kinase"/>
</dbReference>